<reference evidence="1" key="1">
    <citation type="submission" date="2018-05" db="EMBL/GenBank/DDBJ databases">
        <authorList>
            <person name="Lanie J.A."/>
            <person name="Ng W.-L."/>
            <person name="Kazmierczak K.M."/>
            <person name="Andrzejewski T.M."/>
            <person name="Davidsen T.M."/>
            <person name="Wayne K.J."/>
            <person name="Tettelin H."/>
            <person name="Glass J.I."/>
            <person name="Rusch D."/>
            <person name="Podicherti R."/>
            <person name="Tsui H.-C.T."/>
            <person name="Winkler M.E."/>
        </authorList>
    </citation>
    <scope>NUCLEOTIDE SEQUENCE</scope>
</reference>
<gene>
    <name evidence="1" type="ORF">METZ01_LOCUS67531</name>
</gene>
<feature type="non-terminal residue" evidence="1">
    <location>
        <position position="26"/>
    </location>
</feature>
<dbReference type="AlphaFoldDB" id="A0A381TIS9"/>
<organism evidence="1">
    <name type="scientific">marine metagenome</name>
    <dbReference type="NCBI Taxonomy" id="408172"/>
    <lineage>
        <taxon>unclassified sequences</taxon>
        <taxon>metagenomes</taxon>
        <taxon>ecological metagenomes</taxon>
    </lineage>
</organism>
<evidence type="ECO:0000313" key="1">
    <source>
        <dbReference type="EMBL" id="SVA14677.1"/>
    </source>
</evidence>
<dbReference type="EMBL" id="UINC01004488">
    <property type="protein sequence ID" value="SVA14677.1"/>
    <property type="molecule type" value="Genomic_DNA"/>
</dbReference>
<name>A0A381TIS9_9ZZZZ</name>
<sequence length="26" mass="2812">MGAVFVVLILLALSIKAITLLDRENV</sequence>
<protein>
    <submittedName>
        <fullName evidence="1">Uncharacterized protein</fullName>
    </submittedName>
</protein>
<proteinExistence type="predicted"/>
<accession>A0A381TIS9</accession>